<dbReference type="EMBL" id="FNTL01000004">
    <property type="protein sequence ID" value="SEE27125.1"/>
    <property type="molecule type" value="Genomic_DNA"/>
</dbReference>
<protein>
    <submittedName>
        <fullName evidence="3">Uncharacterized protein</fullName>
    </submittedName>
</protein>
<name>A0A1H5HH59_RHOJO</name>
<accession>A0A1H5HH59</accession>
<evidence type="ECO:0000313" key="4">
    <source>
        <dbReference type="Proteomes" id="UP000183407"/>
    </source>
</evidence>
<keyword evidence="2" id="KW-1133">Transmembrane helix</keyword>
<feature type="compositionally biased region" description="Basic and acidic residues" evidence="1">
    <location>
        <begin position="42"/>
        <end position="52"/>
    </location>
</feature>
<organism evidence="3 4">
    <name type="scientific">Rhodococcus jostii</name>
    <dbReference type="NCBI Taxonomy" id="132919"/>
    <lineage>
        <taxon>Bacteria</taxon>
        <taxon>Bacillati</taxon>
        <taxon>Actinomycetota</taxon>
        <taxon>Actinomycetes</taxon>
        <taxon>Mycobacteriales</taxon>
        <taxon>Nocardiaceae</taxon>
        <taxon>Rhodococcus</taxon>
    </lineage>
</organism>
<feature type="region of interest" description="Disordered" evidence="1">
    <location>
        <begin position="32"/>
        <end position="52"/>
    </location>
</feature>
<evidence type="ECO:0000256" key="2">
    <source>
        <dbReference type="SAM" id="Phobius"/>
    </source>
</evidence>
<keyword evidence="2" id="KW-0472">Membrane</keyword>
<dbReference type="RefSeq" id="WP_162850369.1">
    <property type="nucleotide sequence ID" value="NZ_FNTL01000004.1"/>
</dbReference>
<gene>
    <name evidence="3" type="ORF">SAMN04490220_7202</name>
</gene>
<reference evidence="4" key="1">
    <citation type="submission" date="2016-10" db="EMBL/GenBank/DDBJ databases">
        <authorList>
            <person name="Varghese N."/>
        </authorList>
    </citation>
    <scope>NUCLEOTIDE SEQUENCE [LARGE SCALE GENOMIC DNA]</scope>
    <source>
        <strain evidence="4">DSM 44719</strain>
    </source>
</reference>
<proteinExistence type="predicted"/>
<evidence type="ECO:0000313" key="3">
    <source>
        <dbReference type="EMBL" id="SEE27125.1"/>
    </source>
</evidence>
<feature type="transmembrane region" description="Helical" evidence="2">
    <location>
        <begin position="6"/>
        <end position="26"/>
    </location>
</feature>
<keyword evidence="2" id="KW-0812">Transmembrane</keyword>
<sequence length="52" mass="6006">MWWIAWVVLAWIALSVPLAILIGRAMRQKDLHERPAQQNATRENDPPDRTVA</sequence>
<evidence type="ECO:0000256" key="1">
    <source>
        <dbReference type="SAM" id="MobiDB-lite"/>
    </source>
</evidence>
<dbReference type="AlphaFoldDB" id="A0A1H5HH59"/>
<dbReference type="Proteomes" id="UP000183407">
    <property type="component" value="Unassembled WGS sequence"/>
</dbReference>